<gene>
    <name evidence="2" type="ORF">K469DRAFT_698203</name>
</gene>
<feature type="region of interest" description="Disordered" evidence="1">
    <location>
        <begin position="1"/>
        <end position="77"/>
    </location>
</feature>
<accession>A0A6A6DC85</accession>
<feature type="compositionally biased region" description="Basic and acidic residues" evidence="1">
    <location>
        <begin position="154"/>
        <end position="166"/>
    </location>
</feature>
<dbReference type="AlphaFoldDB" id="A0A6A6DC85"/>
<evidence type="ECO:0000313" key="3">
    <source>
        <dbReference type="Proteomes" id="UP000800200"/>
    </source>
</evidence>
<dbReference type="Proteomes" id="UP000800200">
    <property type="component" value="Unassembled WGS sequence"/>
</dbReference>
<sequence length="192" mass="20963">MTMGSTQTTIEDNTLYQDMGKSPVANSEGSEVANMVENIQSAPKGDDNLGCDGVDGEATSIKHSPPKITKSSPHSPLGVIERTSTVVNPPYHIFERIDKRISNLEGAISYIMHHLDDIDDQLVSLGGNKKIIDTTEKVSDEVYIFKGKNHAFKRGRDATDDKDKRDRKVRKKATSSKGKGHVKLEDGIAGAK</sequence>
<protein>
    <submittedName>
        <fullName evidence="2">Uncharacterized protein</fullName>
    </submittedName>
</protein>
<keyword evidence="3" id="KW-1185">Reference proteome</keyword>
<evidence type="ECO:0000313" key="2">
    <source>
        <dbReference type="EMBL" id="KAF2176755.1"/>
    </source>
</evidence>
<feature type="compositionally biased region" description="Polar residues" evidence="1">
    <location>
        <begin position="1"/>
        <end position="16"/>
    </location>
</feature>
<dbReference type="OrthoDB" id="5286367at2759"/>
<name>A0A6A6DC85_9PEZI</name>
<organism evidence="2 3">
    <name type="scientific">Zopfia rhizophila CBS 207.26</name>
    <dbReference type="NCBI Taxonomy" id="1314779"/>
    <lineage>
        <taxon>Eukaryota</taxon>
        <taxon>Fungi</taxon>
        <taxon>Dikarya</taxon>
        <taxon>Ascomycota</taxon>
        <taxon>Pezizomycotina</taxon>
        <taxon>Dothideomycetes</taxon>
        <taxon>Dothideomycetes incertae sedis</taxon>
        <taxon>Zopfiaceae</taxon>
        <taxon>Zopfia</taxon>
    </lineage>
</organism>
<proteinExistence type="predicted"/>
<feature type="region of interest" description="Disordered" evidence="1">
    <location>
        <begin position="154"/>
        <end position="192"/>
    </location>
</feature>
<dbReference type="EMBL" id="ML994701">
    <property type="protein sequence ID" value="KAF2176755.1"/>
    <property type="molecule type" value="Genomic_DNA"/>
</dbReference>
<feature type="compositionally biased region" description="Basic residues" evidence="1">
    <location>
        <begin position="167"/>
        <end position="181"/>
    </location>
</feature>
<reference evidence="2" key="1">
    <citation type="journal article" date="2020" name="Stud. Mycol.">
        <title>101 Dothideomycetes genomes: a test case for predicting lifestyles and emergence of pathogens.</title>
        <authorList>
            <person name="Haridas S."/>
            <person name="Albert R."/>
            <person name="Binder M."/>
            <person name="Bloem J."/>
            <person name="Labutti K."/>
            <person name="Salamov A."/>
            <person name="Andreopoulos B."/>
            <person name="Baker S."/>
            <person name="Barry K."/>
            <person name="Bills G."/>
            <person name="Bluhm B."/>
            <person name="Cannon C."/>
            <person name="Castanera R."/>
            <person name="Culley D."/>
            <person name="Daum C."/>
            <person name="Ezra D."/>
            <person name="Gonzalez J."/>
            <person name="Henrissat B."/>
            <person name="Kuo A."/>
            <person name="Liang C."/>
            <person name="Lipzen A."/>
            <person name="Lutzoni F."/>
            <person name="Magnuson J."/>
            <person name="Mondo S."/>
            <person name="Nolan M."/>
            <person name="Ohm R."/>
            <person name="Pangilinan J."/>
            <person name="Park H.-J."/>
            <person name="Ramirez L."/>
            <person name="Alfaro M."/>
            <person name="Sun H."/>
            <person name="Tritt A."/>
            <person name="Yoshinaga Y."/>
            <person name="Zwiers L.-H."/>
            <person name="Turgeon B."/>
            <person name="Goodwin S."/>
            <person name="Spatafora J."/>
            <person name="Crous P."/>
            <person name="Grigoriev I."/>
        </authorList>
    </citation>
    <scope>NUCLEOTIDE SEQUENCE</scope>
    <source>
        <strain evidence="2">CBS 207.26</strain>
    </source>
</reference>
<evidence type="ECO:0000256" key="1">
    <source>
        <dbReference type="SAM" id="MobiDB-lite"/>
    </source>
</evidence>